<name>A0A5Q0HEH4_SACSY</name>
<evidence type="ECO:0000313" key="2">
    <source>
        <dbReference type="Proteomes" id="UP000325787"/>
    </source>
</evidence>
<dbReference type="InterPro" id="IPR005152">
    <property type="entry name" value="Lipase_secreted"/>
</dbReference>
<dbReference type="OrthoDB" id="9798122at2"/>
<dbReference type="EMBL" id="CP034550">
    <property type="protein sequence ID" value="QFZ24727.1"/>
    <property type="molecule type" value="Genomic_DNA"/>
</dbReference>
<protein>
    <submittedName>
        <fullName evidence="1">Lipase</fullName>
    </submittedName>
</protein>
<accession>A0A5Q0HEH4</accession>
<gene>
    <name evidence="1" type="ORF">EKG83_36600</name>
</gene>
<dbReference type="GO" id="GO:0004806">
    <property type="term" value="F:triacylglycerol lipase activity"/>
    <property type="evidence" value="ECO:0007669"/>
    <property type="project" value="InterPro"/>
</dbReference>
<dbReference type="PANTHER" id="PTHR34853">
    <property type="match status" value="1"/>
</dbReference>
<dbReference type="Proteomes" id="UP000325787">
    <property type="component" value="Chromosome"/>
</dbReference>
<dbReference type="PANTHER" id="PTHR34853:SF1">
    <property type="entry name" value="LIPASE 5"/>
    <property type="match status" value="1"/>
</dbReference>
<keyword evidence="2" id="KW-1185">Reference proteome</keyword>
<dbReference type="PIRSF" id="PIRSF029171">
    <property type="entry name" value="Esterase_LipA"/>
    <property type="match status" value="1"/>
</dbReference>
<organism evidence="1 2">
    <name type="scientific">Saccharothrix syringae</name>
    <name type="common">Nocardiopsis syringae</name>
    <dbReference type="NCBI Taxonomy" id="103733"/>
    <lineage>
        <taxon>Bacteria</taxon>
        <taxon>Bacillati</taxon>
        <taxon>Actinomycetota</taxon>
        <taxon>Actinomycetes</taxon>
        <taxon>Pseudonocardiales</taxon>
        <taxon>Pseudonocardiaceae</taxon>
        <taxon>Saccharothrix</taxon>
    </lineage>
</organism>
<dbReference type="InterPro" id="IPR029058">
    <property type="entry name" value="AB_hydrolase_fold"/>
</dbReference>
<dbReference type="KEGG" id="ssyi:EKG83_36600"/>
<dbReference type="Gene3D" id="3.40.50.1820">
    <property type="entry name" value="alpha/beta hydrolase"/>
    <property type="match status" value="1"/>
</dbReference>
<dbReference type="GO" id="GO:0016042">
    <property type="term" value="P:lipid catabolic process"/>
    <property type="evidence" value="ECO:0007669"/>
    <property type="project" value="InterPro"/>
</dbReference>
<dbReference type="Gene3D" id="1.10.260.130">
    <property type="match status" value="1"/>
</dbReference>
<dbReference type="Pfam" id="PF03583">
    <property type="entry name" value="LIP"/>
    <property type="match status" value="1"/>
</dbReference>
<dbReference type="AlphaFoldDB" id="A0A5Q0HEH4"/>
<proteinExistence type="predicted"/>
<dbReference type="SUPFAM" id="SSF53474">
    <property type="entry name" value="alpha/beta-Hydrolases"/>
    <property type="match status" value="1"/>
</dbReference>
<reference evidence="2" key="1">
    <citation type="journal article" date="2021" name="Curr. Microbiol.">
        <title>Complete genome of nocamycin-producing strain Saccharothrix syringae NRRL B-16468 reveals the biosynthetic potential for secondary metabolites.</title>
        <authorList>
            <person name="Mo X."/>
            <person name="Yang S."/>
        </authorList>
    </citation>
    <scope>NUCLEOTIDE SEQUENCE [LARGE SCALE GENOMIC DNA]</scope>
    <source>
        <strain evidence="2">ATCC 51364 / DSM 43886 / JCM 6844 / KCTC 9398 / NBRC 14523 / NRRL B-16468 / INA 2240</strain>
    </source>
</reference>
<dbReference type="RefSeq" id="WP_084715984.1">
    <property type="nucleotide sequence ID" value="NZ_JNYO01000003.1"/>
</dbReference>
<sequence>MHCALSVPHFTGRCHLRKIFSCLAVTVTVTAAAVLTAAPAGFPPAHAGPPGTGTAGTGATGTGAVGTEAADDRFYVPPDPLPAGAPGDVIRYRASVAGAVRATADAWQVMYRSTDALGRPNAVVGTVLVPRTTDPATAPVVAFAVGTHGPAFRCAPSEMLRIGALYEQPAVNDLLKAGYAVAVTDYEGYRPDPRTTYVTGRAEGHAVIDAVRAAQRLPGLGLSPTAKVVFRGYSQGGGAAMWAGQLQPSYAPELNLVGVVGGGVPADLVQVALPLDGRRGFGLLAYSLIGLDNAYPELDLEDYLTESGKAEFARMQREACTFELLVDYRDHRLADYTTSSPVLTPPWLARVQENRLGGEAIRVPVHQYHATGDDLVDFAQAKALRDTYCRLGVQVDWRTYPTDHITSVHTGNAAAQAFTADRVAGRPATSNC</sequence>
<evidence type="ECO:0000313" key="1">
    <source>
        <dbReference type="EMBL" id="QFZ24727.1"/>
    </source>
</evidence>